<evidence type="ECO:0000313" key="1">
    <source>
        <dbReference type="EMBL" id="CAB4198308.1"/>
    </source>
</evidence>
<dbReference type="PANTHER" id="PTHR36015">
    <property type="entry name" value="HOLLIDAY JUNCTION RESOLVASE MOC1, CHLOROPLASTIC-RELATED"/>
    <property type="match status" value="1"/>
</dbReference>
<organism evidence="1">
    <name type="scientific">uncultured Caudovirales phage</name>
    <dbReference type="NCBI Taxonomy" id="2100421"/>
    <lineage>
        <taxon>Viruses</taxon>
        <taxon>Duplodnaviria</taxon>
        <taxon>Heunggongvirae</taxon>
        <taxon>Uroviricota</taxon>
        <taxon>Caudoviricetes</taxon>
        <taxon>Peduoviridae</taxon>
        <taxon>Maltschvirus</taxon>
        <taxon>Maltschvirus maltsch</taxon>
    </lineage>
</organism>
<gene>
    <name evidence="1" type="ORF">UFOVP1309_69</name>
</gene>
<sequence>MTIYIGIDPGLVSGAYAAIDHNGAFLACGDIANNGDRIHPRMLKIALQEIIRNNGNDAEFVIESVFVRPGQGMSSTGKFMRACGAIETVVDLLLYPYEMVTPQAWKKHHGLIGTDKKASLALARTMWPTAPLKLVKHHGRADALLMAGYLWCKNN</sequence>
<accession>A0A6J5RXW0</accession>
<dbReference type="PANTHER" id="PTHR36015:SF6">
    <property type="entry name" value="HOLLIDAY JUNCTION RESOLVASE MOC1, CHLOROPLASTIC-RELATED"/>
    <property type="match status" value="1"/>
</dbReference>
<dbReference type="InterPro" id="IPR045290">
    <property type="entry name" value="MOC1-like"/>
</dbReference>
<dbReference type="InterPro" id="IPR036397">
    <property type="entry name" value="RNaseH_sf"/>
</dbReference>
<reference evidence="1" key="1">
    <citation type="submission" date="2020-05" db="EMBL/GenBank/DDBJ databases">
        <authorList>
            <person name="Chiriac C."/>
            <person name="Salcher M."/>
            <person name="Ghai R."/>
            <person name="Kavagutti S V."/>
        </authorList>
    </citation>
    <scope>NUCLEOTIDE SEQUENCE</scope>
</reference>
<proteinExistence type="predicted"/>
<dbReference type="GO" id="GO:0003676">
    <property type="term" value="F:nucleic acid binding"/>
    <property type="evidence" value="ECO:0007669"/>
    <property type="project" value="InterPro"/>
</dbReference>
<dbReference type="Gene3D" id="3.30.420.10">
    <property type="entry name" value="Ribonuclease H-like superfamily/Ribonuclease H"/>
    <property type="match status" value="1"/>
</dbReference>
<dbReference type="CDD" id="cd22992">
    <property type="entry name" value="MOC1"/>
    <property type="match status" value="1"/>
</dbReference>
<protein>
    <submittedName>
        <fullName evidence="1">Crossover junction endodeoxyribonuclease RuvC</fullName>
    </submittedName>
</protein>
<dbReference type="SUPFAM" id="SSF53098">
    <property type="entry name" value="Ribonuclease H-like"/>
    <property type="match status" value="1"/>
</dbReference>
<dbReference type="InterPro" id="IPR012337">
    <property type="entry name" value="RNaseH-like_sf"/>
</dbReference>
<name>A0A6J5RXW0_9CAUD</name>
<dbReference type="GO" id="GO:0008821">
    <property type="term" value="F:crossover junction DNA endonuclease activity"/>
    <property type="evidence" value="ECO:0007669"/>
    <property type="project" value="InterPro"/>
</dbReference>
<dbReference type="EMBL" id="LR797271">
    <property type="protein sequence ID" value="CAB4198308.1"/>
    <property type="molecule type" value="Genomic_DNA"/>
</dbReference>